<dbReference type="PROSITE" id="PS00070">
    <property type="entry name" value="ALDEHYDE_DEHYDR_CYS"/>
    <property type="match status" value="1"/>
</dbReference>
<evidence type="ECO:0000313" key="6">
    <source>
        <dbReference type="EMBL" id="KAG5193083.1"/>
    </source>
</evidence>
<dbReference type="SUPFAM" id="SSF53720">
    <property type="entry name" value="ALDH-like"/>
    <property type="match status" value="1"/>
</dbReference>
<evidence type="ECO:0000259" key="5">
    <source>
        <dbReference type="Pfam" id="PF00171"/>
    </source>
</evidence>
<dbReference type="InterPro" id="IPR015590">
    <property type="entry name" value="Aldehyde_DH_dom"/>
</dbReference>
<keyword evidence="2 3" id="KW-0560">Oxidoreductase</keyword>
<keyword evidence="7" id="KW-1185">Reference proteome</keyword>
<comment type="caution">
    <text evidence="6">The sequence shown here is derived from an EMBL/GenBank/DDBJ whole genome shotgun (WGS) entry which is preliminary data.</text>
</comment>
<dbReference type="Proteomes" id="UP000664859">
    <property type="component" value="Unassembled WGS sequence"/>
</dbReference>
<comment type="similarity">
    <text evidence="1 3">Belongs to the aldehyde dehydrogenase family.</text>
</comment>
<dbReference type="GO" id="GO:0004029">
    <property type="term" value="F:aldehyde dehydrogenase (NAD+) activity"/>
    <property type="evidence" value="ECO:0007669"/>
    <property type="project" value="TreeGrafter"/>
</dbReference>
<feature type="active site" evidence="4">
    <location>
        <position position="203"/>
    </location>
</feature>
<sequence>MHGPTKEGLNAPTKHLAELGTLIHPIEPIAHCGMPVHYVLPTFEKKVRYMLSTYKCAASAHAVRYMLSTFEKKARPVRVPTLADARDVGRWEIVPEPYGVVLIIAPWNYPFGLVMNPLIGAIAAGNVAVIKPSEISANTTALIADLIPKYLDARVVRVVLGAVPETTALLEQRFDMICYTGGTRVGRIVAAAAARHLTPALLELGGKCPVYVHKSAHLPAAARRILEGRLRNCGQMCTAADYVLVDREVAPKLVDEMKDKLAKHWADPQAHSQYCRLVSEAGVDQEDHGGKVVAGGKIDRGDRYMEPTIVLAPKPESRLMTEEIFGPILPVVPIDGGIDEAIERVNAKGTPLAAYAFMDDKQLAERWVERVSAGGMAINHVAAHVNNINVPFGGKGESGMGSNRGAYSFDAFSHHKTVLLADTGKGGLIANALSAVKNILHTRAA</sequence>
<evidence type="ECO:0000256" key="4">
    <source>
        <dbReference type="PIRSR" id="PIRSR036492-1"/>
    </source>
</evidence>
<dbReference type="PANTHER" id="PTHR43570:SF16">
    <property type="entry name" value="ALDEHYDE DEHYDROGENASE TYPE III, ISOFORM Q"/>
    <property type="match status" value="1"/>
</dbReference>
<evidence type="ECO:0000313" key="7">
    <source>
        <dbReference type="Proteomes" id="UP000664859"/>
    </source>
</evidence>
<dbReference type="GO" id="GO:0006081">
    <property type="term" value="P:aldehyde metabolic process"/>
    <property type="evidence" value="ECO:0007669"/>
    <property type="project" value="InterPro"/>
</dbReference>
<dbReference type="Gene3D" id="3.40.605.10">
    <property type="entry name" value="Aldehyde Dehydrogenase, Chain A, domain 1"/>
    <property type="match status" value="1"/>
</dbReference>
<evidence type="ECO:0000256" key="2">
    <source>
        <dbReference type="ARBA" id="ARBA00023002"/>
    </source>
</evidence>
<organism evidence="6 7">
    <name type="scientific">Tribonema minus</name>
    <dbReference type="NCBI Taxonomy" id="303371"/>
    <lineage>
        <taxon>Eukaryota</taxon>
        <taxon>Sar</taxon>
        <taxon>Stramenopiles</taxon>
        <taxon>Ochrophyta</taxon>
        <taxon>PX clade</taxon>
        <taxon>Xanthophyceae</taxon>
        <taxon>Tribonematales</taxon>
        <taxon>Tribonemataceae</taxon>
        <taxon>Tribonema</taxon>
    </lineage>
</organism>
<reference evidence="6" key="1">
    <citation type="submission" date="2021-02" db="EMBL/GenBank/DDBJ databases">
        <title>First Annotated Genome of the Yellow-green Alga Tribonema minus.</title>
        <authorList>
            <person name="Mahan K.M."/>
        </authorList>
    </citation>
    <scope>NUCLEOTIDE SEQUENCE</scope>
    <source>
        <strain evidence="6">UTEX B ZZ1240</strain>
    </source>
</reference>
<dbReference type="InterPro" id="IPR012394">
    <property type="entry name" value="Aldehyde_DH_NAD(P)"/>
</dbReference>
<proteinExistence type="inferred from homology"/>
<dbReference type="AlphaFoldDB" id="A0A835ZQA2"/>
<evidence type="ECO:0000256" key="1">
    <source>
        <dbReference type="ARBA" id="ARBA00009986"/>
    </source>
</evidence>
<dbReference type="OrthoDB" id="440325at2759"/>
<name>A0A835ZQA2_9STRA</name>
<gene>
    <name evidence="6" type="ORF">JKP88DRAFT_272387</name>
</gene>
<dbReference type="PANTHER" id="PTHR43570">
    <property type="entry name" value="ALDEHYDE DEHYDROGENASE"/>
    <property type="match status" value="1"/>
</dbReference>
<dbReference type="Gene3D" id="3.40.309.10">
    <property type="entry name" value="Aldehyde Dehydrogenase, Chain A, domain 2"/>
    <property type="match status" value="1"/>
</dbReference>
<dbReference type="InterPro" id="IPR016163">
    <property type="entry name" value="Ald_DH_C"/>
</dbReference>
<feature type="active site" evidence="4">
    <location>
        <position position="237"/>
    </location>
</feature>
<dbReference type="InterPro" id="IPR016161">
    <property type="entry name" value="Ald_DH/histidinol_DH"/>
</dbReference>
<protein>
    <recommendedName>
        <fullName evidence="3">Aldehyde dehydrogenase</fullName>
    </recommendedName>
</protein>
<dbReference type="InterPro" id="IPR016162">
    <property type="entry name" value="Ald_DH_N"/>
</dbReference>
<dbReference type="InterPro" id="IPR016160">
    <property type="entry name" value="Ald_DH_CS_CYS"/>
</dbReference>
<dbReference type="Pfam" id="PF00171">
    <property type="entry name" value="Aldedh"/>
    <property type="match status" value="1"/>
</dbReference>
<feature type="domain" description="Aldehyde dehydrogenase" evidence="5">
    <location>
        <begin position="59"/>
        <end position="418"/>
    </location>
</feature>
<dbReference type="GO" id="GO:0005737">
    <property type="term" value="C:cytoplasm"/>
    <property type="evidence" value="ECO:0007669"/>
    <property type="project" value="TreeGrafter"/>
</dbReference>
<dbReference type="EMBL" id="JAFCMP010000001">
    <property type="protein sequence ID" value="KAG5193083.1"/>
    <property type="molecule type" value="Genomic_DNA"/>
</dbReference>
<accession>A0A835ZQA2</accession>
<evidence type="ECO:0000256" key="3">
    <source>
        <dbReference type="PIRNR" id="PIRNR036492"/>
    </source>
</evidence>
<dbReference type="PIRSF" id="PIRSF036492">
    <property type="entry name" value="ALDH"/>
    <property type="match status" value="1"/>
</dbReference>